<dbReference type="InterPro" id="IPR018306">
    <property type="entry name" value="Phage_T5_Orf172_DNA-bd"/>
</dbReference>
<name>A0A6C0BGT1_9ZZZZ</name>
<reference evidence="2" key="1">
    <citation type="journal article" date="2020" name="Nature">
        <title>Giant virus diversity and host interactions through global metagenomics.</title>
        <authorList>
            <person name="Schulz F."/>
            <person name="Roux S."/>
            <person name="Paez-Espino D."/>
            <person name="Jungbluth S."/>
            <person name="Walsh D.A."/>
            <person name="Denef V.J."/>
            <person name="McMahon K.D."/>
            <person name="Konstantinidis K.T."/>
            <person name="Eloe-Fadrosh E.A."/>
            <person name="Kyrpides N.C."/>
            <person name="Woyke T."/>
        </authorList>
    </citation>
    <scope>NUCLEOTIDE SEQUENCE</scope>
    <source>
        <strain evidence="2">GVMAG-M-3300010354-11</strain>
    </source>
</reference>
<feature type="domain" description="Bacteriophage T5 Orf172 DNA-binding" evidence="1">
    <location>
        <begin position="22"/>
        <end position="118"/>
    </location>
</feature>
<accession>A0A6C0BGT1</accession>
<proteinExistence type="predicted"/>
<organism evidence="2">
    <name type="scientific">viral metagenome</name>
    <dbReference type="NCBI Taxonomy" id="1070528"/>
    <lineage>
        <taxon>unclassified sequences</taxon>
        <taxon>metagenomes</taxon>
        <taxon>organismal metagenomes</taxon>
    </lineage>
</organism>
<dbReference type="EMBL" id="MN739141">
    <property type="protein sequence ID" value="QHS90608.1"/>
    <property type="molecule type" value="Genomic_DNA"/>
</dbReference>
<dbReference type="AlphaFoldDB" id="A0A6C0BGT1"/>
<sequence length="152" mass="18817">MKQFNSFYKTNDAFKFARQNVVYVAYVGKYNNQDYFKYGVSTNIFQREYEQHRKNFDHFEMCLVKKAYNMYQAEDYLEKELKLRNLHRHLEIRDKKQTELFVISEEYDYDYVRKLVNRVIRYADKEILYEMNILKKHIKTLEAELKRVTESE</sequence>
<protein>
    <recommendedName>
        <fullName evidence="1">Bacteriophage T5 Orf172 DNA-binding domain-containing protein</fullName>
    </recommendedName>
</protein>
<evidence type="ECO:0000313" key="2">
    <source>
        <dbReference type="EMBL" id="QHS90608.1"/>
    </source>
</evidence>
<dbReference type="Pfam" id="PF10544">
    <property type="entry name" value="T5orf172"/>
    <property type="match status" value="1"/>
</dbReference>
<evidence type="ECO:0000259" key="1">
    <source>
        <dbReference type="Pfam" id="PF10544"/>
    </source>
</evidence>